<keyword evidence="1" id="KW-0472">Membrane</keyword>
<feature type="transmembrane region" description="Helical" evidence="1">
    <location>
        <begin position="72"/>
        <end position="93"/>
    </location>
</feature>
<name>A0ABX0AD18_9GAMM</name>
<keyword evidence="1" id="KW-1133">Transmembrane helix</keyword>
<protein>
    <submittedName>
        <fullName evidence="2">Riboflavin biosynthesis protein RibA</fullName>
    </submittedName>
</protein>
<sequence>MANESPFSAELSNSKVAAIFADPASAREAAARLRQSLELADAQVQVIAPGDPRPGSKLEPESRGIFRTMLRAHLRLGLLGAVAGAVLFAVLYARGIPYIVNSAVMAGAVIVSFGAVAGLFLGGLFTLRPDHDPYITRVYAALELGRTAVVVHSFSREQNAKAAEFLKQYSDEVVATL</sequence>
<dbReference type="RefSeq" id="WP_162347985.1">
    <property type="nucleotide sequence ID" value="NZ_QOVG01000001.1"/>
</dbReference>
<keyword evidence="3" id="KW-1185">Reference proteome</keyword>
<dbReference type="Proteomes" id="UP001429354">
    <property type="component" value="Unassembled WGS sequence"/>
</dbReference>
<keyword evidence="1" id="KW-0812">Transmembrane</keyword>
<evidence type="ECO:0000313" key="2">
    <source>
        <dbReference type="EMBL" id="NDK37421.1"/>
    </source>
</evidence>
<proteinExistence type="predicted"/>
<evidence type="ECO:0000256" key="1">
    <source>
        <dbReference type="SAM" id="Phobius"/>
    </source>
</evidence>
<feature type="transmembrane region" description="Helical" evidence="1">
    <location>
        <begin position="99"/>
        <end position="127"/>
    </location>
</feature>
<gene>
    <name evidence="2" type="ORF">DT603_00985</name>
</gene>
<reference evidence="2 3" key="1">
    <citation type="submission" date="2018-07" db="EMBL/GenBank/DDBJ databases">
        <title>Whole genome Sequencing of Pseudoxanthomonas gei KCTC 32298 (T).</title>
        <authorList>
            <person name="Kumar S."/>
            <person name="Bansal K."/>
            <person name="Kaur A."/>
            <person name="Patil P."/>
            <person name="Sharma S."/>
            <person name="Patil P.B."/>
        </authorList>
    </citation>
    <scope>NUCLEOTIDE SEQUENCE [LARGE SCALE GENOMIC DNA]</scope>
    <source>
        <strain evidence="2 3">KCTC 32298</strain>
    </source>
</reference>
<evidence type="ECO:0000313" key="3">
    <source>
        <dbReference type="Proteomes" id="UP001429354"/>
    </source>
</evidence>
<comment type="caution">
    <text evidence="2">The sequence shown here is derived from an EMBL/GenBank/DDBJ whole genome shotgun (WGS) entry which is preliminary data.</text>
</comment>
<accession>A0ABX0AD18</accession>
<organism evidence="2 3">
    <name type="scientific">Pseudoxanthomonas gei</name>
    <dbReference type="NCBI Taxonomy" id="1383030"/>
    <lineage>
        <taxon>Bacteria</taxon>
        <taxon>Pseudomonadati</taxon>
        <taxon>Pseudomonadota</taxon>
        <taxon>Gammaproteobacteria</taxon>
        <taxon>Lysobacterales</taxon>
        <taxon>Lysobacteraceae</taxon>
        <taxon>Pseudoxanthomonas</taxon>
    </lineage>
</organism>
<dbReference type="EMBL" id="QOVG01000001">
    <property type="protein sequence ID" value="NDK37421.1"/>
    <property type="molecule type" value="Genomic_DNA"/>
</dbReference>